<dbReference type="PROSITE" id="PS51375">
    <property type="entry name" value="PPR"/>
    <property type="match status" value="1"/>
</dbReference>
<evidence type="ECO:0000256" key="2">
    <source>
        <dbReference type="PROSITE-ProRule" id="PRU00708"/>
    </source>
</evidence>
<reference evidence="3 4" key="1">
    <citation type="journal article" date="2024" name="Plant J.">
        <title>Genome sequences and population genomics reveal climatic adaptation and genomic divergence between two closely related sweetgum species.</title>
        <authorList>
            <person name="Xu W.Q."/>
            <person name="Ren C.Q."/>
            <person name="Zhang X.Y."/>
            <person name="Comes H.P."/>
            <person name="Liu X.H."/>
            <person name="Li Y.G."/>
            <person name="Kettle C.J."/>
            <person name="Jalonen R."/>
            <person name="Gaisberger H."/>
            <person name="Ma Y.Z."/>
            <person name="Qiu Y.X."/>
        </authorList>
    </citation>
    <scope>NUCLEOTIDE SEQUENCE [LARGE SCALE GENOMIC DNA]</scope>
    <source>
        <strain evidence="3">Hangzhou</strain>
    </source>
</reference>
<keyword evidence="1" id="KW-0677">Repeat</keyword>
<organism evidence="3 4">
    <name type="scientific">Liquidambar formosana</name>
    <name type="common">Formosan gum</name>
    <dbReference type="NCBI Taxonomy" id="63359"/>
    <lineage>
        <taxon>Eukaryota</taxon>
        <taxon>Viridiplantae</taxon>
        <taxon>Streptophyta</taxon>
        <taxon>Embryophyta</taxon>
        <taxon>Tracheophyta</taxon>
        <taxon>Spermatophyta</taxon>
        <taxon>Magnoliopsida</taxon>
        <taxon>eudicotyledons</taxon>
        <taxon>Gunneridae</taxon>
        <taxon>Pentapetalae</taxon>
        <taxon>Saxifragales</taxon>
        <taxon>Altingiaceae</taxon>
        <taxon>Liquidambar</taxon>
    </lineage>
</organism>
<dbReference type="PANTHER" id="PTHR47880:SF1">
    <property type="entry name" value="OS05G0353300 PROTEIN"/>
    <property type="match status" value="1"/>
</dbReference>
<proteinExistence type="predicted"/>
<feature type="repeat" description="PPR" evidence="2">
    <location>
        <begin position="67"/>
        <end position="101"/>
    </location>
</feature>
<evidence type="ECO:0000313" key="4">
    <source>
        <dbReference type="Proteomes" id="UP001415857"/>
    </source>
</evidence>
<name>A0AAP0RLX9_LIQFO</name>
<dbReference type="PANTHER" id="PTHR47880">
    <property type="entry name" value="OS05G0353300 PROTEIN"/>
    <property type="match status" value="1"/>
</dbReference>
<evidence type="ECO:0008006" key="5">
    <source>
        <dbReference type="Google" id="ProtNLM"/>
    </source>
</evidence>
<evidence type="ECO:0000313" key="3">
    <source>
        <dbReference type="EMBL" id="KAK9279214.1"/>
    </source>
</evidence>
<sequence length="159" mass="18294">MRDSLLCTYVLVVDLRLRDKLWEMKLTGKEADRDLYDIVLAICASQKAAHSVARLLTRMEVTSSLHKKKTLSWLLRGYIKGGHFDDAAETVIKMLDLGLFPEYLDRAAVLQGLRQRIQQSGNVENYLKLCKHLSDANLIGPCLVYMHIKTYKLWIIKMI</sequence>
<evidence type="ECO:0000256" key="1">
    <source>
        <dbReference type="ARBA" id="ARBA00022737"/>
    </source>
</evidence>
<dbReference type="Gene3D" id="1.25.40.10">
    <property type="entry name" value="Tetratricopeptide repeat domain"/>
    <property type="match status" value="1"/>
</dbReference>
<protein>
    <recommendedName>
        <fullName evidence="5">Pentatricopeptide repeat-containing protein</fullName>
    </recommendedName>
</protein>
<accession>A0AAP0RLX9</accession>
<dbReference type="Proteomes" id="UP001415857">
    <property type="component" value="Unassembled WGS sequence"/>
</dbReference>
<gene>
    <name evidence="3" type="ORF">L1049_012892</name>
</gene>
<dbReference type="InterPro" id="IPR011990">
    <property type="entry name" value="TPR-like_helical_dom_sf"/>
</dbReference>
<keyword evidence="4" id="KW-1185">Reference proteome</keyword>
<dbReference type="AlphaFoldDB" id="A0AAP0RLX9"/>
<dbReference type="InterPro" id="IPR002885">
    <property type="entry name" value="PPR_rpt"/>
</dbReference>
<comment type="caution">
    <text evidence="3">The sequence shown here is derived from an EMBL/GenBank/DDBJ whole genome shotgun (WGS) entry which is preliminary data.</text>
</comment>
<dbReference type="EMBL" id="JBBPBK010000008">
    <property type="protein sequence ID" value="KAK9279214.1"/>
    <property type="molecule type" value="Genomic_DNA"/>
</dbReference>